<evidence type="ECO:0008006" key="3">
    <source>
        <dbReference type="Google" id="ProtNLM"/>
    </source>
</evidence>
<dbReference type="RefSeq" id="XP_033670002.1">
    <property type="nucleotide sequence ID" value="XM_033805348.1"/>
</dbReference>
<proteinExistence type="predicted"/>
<reference evidence="1" key="1">
    <citation type="journal article" date="2020" name="Stud. Mycol.">
        <title>101 Dothideomycetes genomes: a test case for predicting lifestyles and emergence of pathogens.</title>
        <authorList>
            <person name="Haridas S."/>
            <person name="Albert R."/>
            <person name="Binder M."/>
            <person name="Bloem J."/>
            <person name="Labutti K."/>
            <person name="Salamov A."/>
            <person name="Andreopoulos B."/>
            <person name="Baker S."/>
            <person name="Barry K."/>
            <person name="Bills G."/>
            <person name="Bluhm B."/>
            <person name="Cannon C."/>
            <person name="Castanera R."/>
            <person name="Culley D."/>
            <person name="Daum C."/>
            <person name="Ezra D."/>
            <person name="Gonzalez J."/>
            <person name="Henrissat B."/>
            <person name="Kuo A."/>
            <person name="Liang C."/>
            <person name="Lipzen A."/>
            <person name="Lutzoni F."/>
            <person name="Magnuson J."/>
            <person name="Mondo S."/>
            <person name="Nolan M."/>
            <person name="Ohm R."/>
            <person name="Pangilinan J."/>
            <person name="Park H.-J."/>
            <person name="Ramirez L."/>
            <person name="Alfaro M."/>
            <person name="Sun H."/>
            <person name="Tritt A."/>
            <person name="Yoshinaga Y."/>
            <person name="Zwiers L.-H."/>
            <person name="Turgeon B."/>
            <person name="Goodwin S."/>
            <person name="Spatafora J."/>
            <person name="Crous P."/>
            <person name="Grigoriev I."/>
        </authorList>
    </citation>
    <scope>NUCLEOTIDE SEQUENCE</scope>
    <source>
        <strain evidence="1">ATCC 36951</strain>
    </source>
</reference>
<gene>
    <name evidence="1" type="ORF">M409DRAFT_20341</name>
</gene>
<dbReference type="Proteomes" id="UP000799537">
    <property type="component" value="Unassembled WGS sequence"/>
</dbReference>
<accession>A0A6A6CR03</accession>
<evidence type="ECO:0000313" key="1">
    <source>
        <dbReference type="EMBL" id="KAF2169113.1"/>
    </source>
</evidence>
<sequence>MPPKVDVPTGPPLSQEQCLLFRLPPELRNYIYEIALEVDEDYDGEVVLRRQLDSSHKTVLNLLGVCRLINQEAAGIFYSQHKIAIPSNILCANSDYGQRSPGLISTLSRLRLKGLRDLTVGCHGGFENGLERVTSACNRLRSLPALQTLCFRLVDPNRIHQWEMRVEVEIPFLKRAVRKLGSVKELRFEIEEPSDREVFMERLDAVVAMLPHNARRIEQHVGGESVLRSEAAVEGDGLP</sequence>
<dbReference type="InterPro" id="IPR038883">
    <property type="entry name" value="AN11006-like"/>
</dbReference>
<keyword evidence="2" id="KW-1185">Reference proteome</keyword>
<dbReference type="AlphaFoldDB" id="A0A6A6CR03"/>
<organism evidence="1 2">
    <name type="scientific">Zasmidium cellare ATCC 36951</name>
    <dbReference type="NCBI Taxonomy" id="1080233"/>
    <lineage>
        <taxon>Eukaryota</taxon>
        <taxon>Fungi</taxon>
        <taxon>Dikarya</taxon>
        <taxon>Ascomycota</taxon>
        <taxon>Pezizomycotina</taxon>
        <taxon>Dothideomycetes</taxon>
        <taxon>Dothideomycetidae</taxon>
        <taxon>Mycosphaerellales</taxon>
        <taxon>Mycosphaerellaceae</taxon>
        <taxon>Zasmidium</taxon>
    </lineage>
</organism>
<name>A0A6A6CR03_ZASCE</name>
<dbReference type="GeneID" id="54558620"/>
<dbReference type="PANTHER" id="PTHR42085">
    <property type="entry name" value="F-BOX DOMAIN-CONTAINING PROTEIN"/>
    <property type="match status" value="1"/>
</dbReference>
<dbReference type="OrthoDB" id="3648501at2759"/>
<evidence type="ECO:0000313" key="2">
    <source>
        <dbReference type="Proteomes" id="UP000799537"/>
    </source>
</evidence>
<protein>
    <recommendedName>
        <fullName evidence="3">F-box domain-containing protein</fullName>
    </recommendedName>
</protein>
<dbReference type="EMBL" id="ML993588">
    <property type="protein sequence ID" value="KAF2169113.1"/>
    <property type="molecule type" value="Genomic_DNA"/>
</dbReference>
<dbReference type="PANTHER" id="PTHR42085:SF1">
    <property type="entry name" value="F-BOX DOMAIN-CONTAINING PROTEIN"/>
    <property type="match status" value="1"/>
</dbReference>